<evidence type="ECO:0000313" key="1">
    <source>
        <dbReference type="EMBL" id="MBC3861400.1"/>
    </source>
</evidence>
<dbReference type="SUPFAM" id="SSF56059">
    <property type="entry name" value="Glutathione synthetase ATP-binding domain-like"/>
    <property type="match status" value="1"/>
</dbReference>
<sequence length="415" mass="46253">MSDRLEFASQAFAPFIGVAPLMRLAFANEDIKPIGEALLKRAEENITDANALMDCSVYLQIIGHHDLALAMQAQAIKTQALYSIPAKKSAPGIKLLVIMGPGDLMSNTPIEFLIEDSDVALDILYLSLDANWPEIVPEHDVMLVGIAESESNQALLKKVGLFIANWPRPVINLPEYIAQTSRDGVCAALSDSTGIEMPVTVRTNRTTLGQLSAGIIDVHTLLSGDHFPLIIRPLGSHAGKDLEKIEDADSLQAYLERIPSEYFYLSRFVDYRSADGLFRKYRIALIEGRPYVCHFAISSHWMIHYLNAGMGESAEKRAEEAECMAHFDEEFAKRHATALETIYQRMGMQYLGIDCAETQDGNLLIFEIDNAMVVHAMDPADMYPYKKPAMQKVFNAFRQMLENARHKSTANVENP</sequence>
<keyword evidence="2" id="KW-1185">Reference proteome</keyword>
<dbReference type="GO" id="GO:0016874">
    <property type="term" value="F:ligase activity"/>
    <property type="evidence" value="ECO:0007669"/>
    <property type="project" value="UniProtKB-KW"/>
</dbReference>
<dbReference type="RefSeq" id="WP_186911331.1">
    <property type="nucleotide sequence ID" value="NZ_JACOFV010000003.1"/>
</dbReference>
<reference evidence="1" key="1">
    <citation type="submission" date="2020-08" db="EMBL/GenBank/DDBJ databases">
        <title>Novel species isolated from subtropical streams in China.</title>
        <authorList>
            <person name="Lu H."/>
        </authorList>
    </citation>
    <scope>NUCLEOTIDE SEQUENCE</scope>
    <source>
        <strain evidence="1">KACC 12607</strain>
    </source>
</reference>
<gene>
    <name evidence="1" type="ORF">H8K32_04750</name>
</gene>
<accession>A0A923HE50</accession>
<dbReference type="EMBL" id="JACOFV010000003">
    <property type="protein sequence ID" value="MBC3861400.1"/>
    <property type="molecule type" value="Genomic_DNA"/>
</dbReference>
<evidence type="ECO:0000313" key="2">
    <source>
        <dbReference type="Proteomes" id="UP000634011"/>
    </source>
</evidence>
<proteinExistence type="predicted"/>
<dbReference type="Proteomes" id="UP000634011">
    <property type="component" value="Unassembled WGS sequence"/>
</dbReference>
<keyword evidence="1" id="KW-0436">Ligase</keyword>
<comment type="caution">
    <text evidence="1">The sequence shown here is derived from an EMBL/GenBank/DDBJ whole genome shotgun (WGS) entry which is preliminary data.</text>
</comment>
<protein>
    <submittedName>
        <fullName evidence="1">RimK family alpha-L-glutamate ligase</fullName>
    </submittedName>
</protein>
<dbReference type="AlphaFoldDB" id="A0A923HE50"/>
<name>A0A923HE50_9BURK</name>
<organism evidence="1 2">
    <name type="scientific">Undibacterium jejuense</name>
    <dbReference type="NCBI Taxonomy" id="1344949"/>
    <lineage>
        <taxon>Bacteria</taxon>
        <taxon>Pseudomonadati</taxon>
        <taxon>Pseudomonadota</taxon>
        <taxon>Betaproteobacteria</taxon>
        <taxon>Burkholderiales</taxon>
        <taxon>Oxalobacteraceae</taxon>
        <taxon>Undibacterium</taxon>
    </lineage>
</organism>